<evidence type="ECO:0000313" key="3">
    <source>
        <dbReference type="EMBL" id="KAF9889593.1"/>
    </source>
</evidence>
<sequence>MHSKLLTTMAMVGLACAQQKSVTSMFIFGADPQPLVASIVGNDATATTYSINCPSGTLSDECGMGPGLTLIAGPKATTYKWDADTFHLTATCSVASTVECDVSQQGGNSPGHGTSMIESPQLLPVTVTAGSVTSAGNSPSATTTGSAASAQSGEPTATGSTKSASGTASESTGGLPQVTANAGGILGGAVVAFVAALL</sequence>
<feature type="region of interest" description="Disordered" evidence="1">
    <location>
        <begin position="130"/>
        <end position="173"/>
    </location>
</feature>
<reference evidence="3" key="2">
    <citation type="submission" date="2020-02" db="EMBL/GenBank/DDBJ databases">
        <authorList>
            <person name="Gilchrist C.L.M."/>
            <person name="Chooi Y.-H."/>
        </authorList>
    </citation>
    <scope>NUCLEOTIDE SEQUENCE</scope>
    <source>
        <strain evidence="3">MST-FP2251</strain>
    </source>
</reference>
<proteinExistence type="predicted"/>
<comment type="caution">
    <text evidence="3">The sequence shown here is derived from an EMBL/GenBank/DDBJ whole genome shotgun (WGS) entry which is preliminary data.</text>
</comment>
<dbReference type="Proteomes" id="UP001194746">
    <property type="component" value="Unassembled WGS sequence"/>
</dbReference>
<feature type="chain" id="PRO_5042144148" description="GPI anchored protein" evidence="2">
    <location>
        <begin position="18"/>
        <end position="198"/>
    </location>
</feature>
<feature type="signal peptide" evidence="2">
    <location>
        <begin position="1"/>
        <end position="17"/>
    </location>
</feature>
<feature type="compositionally biased region" description="Low complexity" evidence="1">
    <location>
        <begin position="133"/>
        <end position="173"/>
    </location>
</feature>
<evidence type="ECO:0000313" key="4">
    <source>
        <dbReference type="Proteomes" id="UP001194746"/>
    </source>
</evidence>
<keyword evidence="2" id="KW-0732">Signal</keyword>
<evidence type="ECO:0008006" key="5">
    <source>
        <dbReference type="Google" id="ProtNLM"/>
    </source>
</evidence>
<dbReference type="PROSITE" id="PS51257">
    <property type="entry name" value="PROKAR_LIPOPROTEIN"/>
    <property type="match status" value="1"/>
</dbReference>
<dbReference type="EMBL" id="VCAU01000034">
    <property type="protein sequence ID" value="KAF9889593.1"/>
    <property type="molecule type" value="Genomic_DNA"/>
</dbReference>
<dbReference type="PANTHER" id="PTHR40640">
    <property type="entry name" value="ANCHORED GLYCOPROTEIN, PUTATIVE (AFU_ORTHOLOGUE AFUA_8G04860)-RELATED"/>
    <property type="match status" value="1"/>
</dbReference>
<evidence type="ECO:0000256" key="2">
    <source>
        <dbReference type="SAM" id="SignalP"/>
    </source>
</evidence>
<gene>
    <name evidence="3" type="ORF">FE257_007101</name>
</gene>
<accession>A0AAD4CPU2</accession>
<evidence type="ECO:0000256" key="1">
    <source>
        <dbReference type="SAM" id="MobiDB-lite"/>
    </source>
</evidence>
<keyword evidence="4" id="KW-1185">Reference proteome</keyword>
<dbReference type="PANTHER" id="PTHR40640:SF2">
    <property type="entry name" value="GPI ANCHORED PROTEIN-RELATED"/>
    <property type="match status" value="1"/>
</dbReference>
<reference evidence="3" key="1">
    <citation type="journal article" date="2019" name="Beilstein J. Org. Chem.">
        <title>Nanangenines: drimane sesquiterpenoids as the dominant metabolite cohort of a novel Australian fungus, Aspergillus nanangensis.</title>
        <authorList>
            <person name="Lacey H.J."/>
            <person name="Gilchrist C.L.M."/>
            <person name="Crombie A."/>
            <person name="Kalaitzis J.A."/>
            <person name="Vuong D."/>
            <person name="Rutledge P.J."/>
            <person name="Turner P."/>
            <person name="Pitt J.I."/>
            <person name="Lacey E."/>
            <person name="Chooi Y.H."/>
            <person name="Piggott A.M."/>
        </authorList>
    </citation>
    <scope>NUCLEOTIDE SEQUENCE</scope>
    <source>
        <strain evidence="3">MST-FP2251</strain>
    </source>
</reference>
<organism evidence="3 4">
    <name type="scientific">Aspergillus nanangensis</name>
    <dbReference type="NCBI Taxonomy" id="2582783"/>
    <lineage>
        <taxon>Eukaryota</taxon>
        <taxon>Fungi</taxon>
        <taxon>Dikarya</taxon>
        <taxon>Ascomycota</taxon>
        <taxon>Pezizomycotina</taxon>
        <taxon>Eurotiomycetes</taxon>
        <taxon>Eurotiomycetidae</taxon>
        <taxon>Eurotiales</taxon>
        <taxon>Aspergillaceae</taxon>
        <taxon>Aspergillus</taxon>
        <taxon>Aspergillus subgen. Circumdati</taxon>
    </lineage>
</organism>
<name>A0AAD4CPU2_ASPNN</name>
<dbReference type="AlphaFoldDB" id="A0AAD4CPU2"/>
<protein>
    <recommendedName>
        <fullName evidence="5">GPI anchored protein</fullName>
    </recommendedName>
</protein>